<dbReference type="EMBL" id="FTLX01000002">
    <property type="protein sequence ID" value="SIQ41269.1"/>
    <property type="molecule type" value="Genomic_DNA"/>
</dbReference>
<evidence type="ECO:0000313" key="2">
    <source>
        <dbReference type="EMBL" id="SIQ41269.1"/>
    </source>
</evidence>
<accession>A0A1N6SJN1</accession>
<dbReference type="Pfam" id="PF07870">
    <property type="entry name" value="DUF1657"/>
    <property type="match status" value="1"/>
</dbReference>
<dbReference type="RefSeq" id="WP_045849728.1">
    <property type="nucleotide sequence ID" value="NZ_FTLX01000002.1"/>
</dbReference>
<dbReference type="EMBL" id="MWSK01000002">
    <property type="protein sequence ID" value="OXS79346.1"/>
    <property type="molecule type" value="Genomic_DNA"/>
</dbReference>
<evidence type="ECO:0008006" key="5">
    <source>
        <dbReference type="Google" id="ProtNLM"/>
    </source>
</evidence>
<evidence type="ECO:0000313" key="3">
    <source>
        <dbReference type="Proteomes" id="UP000186385"/>
    </source>
</evidence>
<dbReference type="InterPro" id="IPR012452">
    <property type="entry name" value="DUF1657"/>
</dbReference>
<reference evidence="1" key="3">
    <citation type="submission" date="2017-03" db="EMBL/GenBank/DDBJ databases">
        <authorList>
            <person name="Dastager S.G."/>
            <person name="Neurgaonkar P.S."/>
            <person name="Dharne M.S."/>
        </authorList>
    </citation>
    <scope>NUCLEOTIDE SEQUENCE</scope>
    <source>
        <strain evidence="1">DSM 25145</strain>
    </source>
</reference>
<evidence type="ECO:0000313" key="1">
    <source>
        <dbReference type="EMBL" id="OXS79346.1"/>
    </source>
</evidence>
<dbReference type="OrthoDB" id="1684731at2"/>
<name>A0A1N6SJN1_9BACI</name>
<evidence type="ECO:0000313" key="4">
    <source>
        <dbReference type="Proteomes" id="UP000215545"/>
    </source>
</evidence>
<reference evidence="2 3" key="1">
    <citation type="submission" date="2017-01" db="EMBL/GenBank/DDBJ databases">
        <authorList>
            <person name="Mah S.A."/>
            <person name="Swanson W.J."/>
            <person name="Moy G.W."/>
            <person name="Vacquier V.D."/>
        </authorList>
    </citation>
    <scope>NUCLEOTIDE SEQUENCE [LARGE SCALE GENOMIC DNA]</scope>
    <source>
        <strain evidence="2 3">NIO-1016</strain>
    </source>
</reference>
<dbReference type="Proteomes" id="UP000186385">
    <property type="component" value="Unassembled WGS sequence"/>
</dbReference>
<gene>
    <name evidence="1" type="ORF">B1B05_06120</name>
    <name evidence="2" type="ORF">SAMN05443094_102449</name>
</gene>
<keyword evidence="4" id="KW-1185">Reference proteome</keyword>
<proteinExistence type="predicted"/>
<reference evidence="4" key="2">
    <citation type="submission" date="2017-03" db="EMBL/GenBank/DDBJ databases">
        <title>Bacillus sp. V-88(T) DSM27956, whole genome shotgun sequencing project.</title>
        <authorList>
            <person name="Dastager S.G."/>
            <person name="Neurgaonkar P.S."/>
            <person name="Dharne M.S."/>
        </authorList>
    </citation>
    <scope>NUCLEOTIDE SEQUENCE [LARGE SCALE GENOMIC DNA]</scope>
    <source>
        <strain evidence="4">DSM 25145</strain>
    </source>
</reference>
<sequence length="68" mass="7504">MTVAAEVKQCLASLKNIEAGLSTMALLAQDDESRQTLHEAMMTVSDTVEDVKSRVGELERQEAEYKGF</sequence>
<dbReference type="STRING" id="1017273.SAMN05443094_102449"/>
<dbReference type="Proteomes" id="UP000215545">
    <property type="component" value="Unassembled WGS sequence"/>
</dbReference>
<organism evidence="2 3">
    <name type="scientific">Domibacillus enclensis</name>
    <dbReference type="NCBI Taxonomy" id="1017273"/>
    <lineage>
        <taxon>Bacteria</taxon>
        <taxon>Bacillati</taxon>
        <taxon>Bacillota</taxon>
        <taxon>Bacilli</taxon>
        <taxon>Bacillales</taxon>
        <taxon>Bacillaceae</taxon>
        <taxon>Domibacillus</taxon>
    </lineage>
</organism>
<protein>
    <recommendedName>
        <fullName evidence="5">DUF1657 domain-containing protein</fullName>
    </recommendedName>
</protein>
<dbReference type="AlphaFoldDB" id="A0A1N6SJN1"/>